<organism evidence="2 3">
    <name type="scientific">Schaedlerella arabinosiphila</name>
    <dbReference type="NCBI Taxonomy" id="2044587"/>
    <lineage>
        <taxon>Bacteria</taxon>
        <taxon>Bacillati</taxon>
        <taxon>Bacillota</taxon>
        <taxon>Clostridia</taxon>
        <taxon>Lachnospirales</taxon>
        <taxon>Lachnospiraceae</taxon>
        <taxon>Schaedlerella</taxon>
    </lineage>
</organism>
<gene>
    <name evidence="2" type="ORF">EBB54_15300</name>
</gene>
<sequence>MSNTKRNAFWSFFDRIGQLPTFLIWTALICAVSMLASYFPLWVNVVVNVLLPVLVLLKLKMVMFEKLKLSTLVLMRALILLPIFGFMSGELFVKIVLVFLVINCMEATMTDLLKNHQPYNFVTGLALSLSVLTLAGKWFPGIAGPFTGIYTANAGPRTEALFVSDQVVVIGTICWLVAYTIWNWLFVIGEFSPSIGYLHIGILSSPILSILLTMNPGYWLVFRANSLTCGGVFQIYCKDNIEKQLENKKLAAFIDKVKSRPVQLVLMIVNLILIAVPVGIYFGFI</sequence>
<keyword evidence="3" id="KW-1185">Reference proteome</keyword>
<evidence type="ECO:0000313" key="2">
    <source>
        <dbReference type="EMBL" id="RRK32568.1"/>
    </source>
</evidence>
<keyword evidence="1" id="KW-0812">Transmembrane</keyword>
<dbReference type="Proteomes" id="UP000274920">
    <property type="component" value="Unassembled WGS sequence"/>
</dbReference>
<keyword evidence="1" id="KW-1133">Transmembrane helix</keyword>
<keyword evidence="1" id="KW-0472">Membrane</keyword>
<feature type="transmembrane region" description="Helical" evidence="1">
    <location>
        <begin position="121"/>
        <end position="139"/>
    </location>
</feature>
<evidence type="ECO:0000313" key="3">
    <source>
        <dbReference type="Proteomes" id="UP000274920"/>
    </source>
</evidence>
<comment type="caution">
    <text evidence="2">The sequence shown here is derived from an EMBL/GenBank/DDBJ whole genome shotgun (WGS) entry which is preliminary data.</text>
</comment>
<dbReference type="AlphaFoldDB" id="A0A3R8JN28"/>
<dbReference type="EMBL" id="RHJS01000002">
    <property type="protein sequence ID" value="RRK32568.1"/>
    <property type="molecule type" value="Genomic_DNA"/>
</dbReference>
<reference evidence="2" key="1">
    <citation type="submission" date="2018-10" db="EMBL/GenBank/DDBJ databases">
        <title>Schaedlerella arabinophila gen. nov. sp. nov., isolated from the mouse intestinal tract and comparative analysis with the genome of the closely related altered Schaedler flora strain ASF502.</title>
        <authorList>
            <person name="Miyake S."/>
            <person name="Soh M."/>
            <person name="Seedorf H."/>
        </authorList>
    </citation>
    <scope>NUCLEOTIDE SEQUENCE [LARGE SCALE GENOMIC DNA]</scope>
    <source>
        <strain evidence="2">DSM 106076</strain>
    </source>
</reference>
<proteinExistence type="predicted"/>
<evidence type="ECO:0000256" key="1">
    <source>
        <dbReference type="SAM" id="Phobius"/>
    </source>
</evidence>
<protein>
    <submittedName>
        <fullName evidence="2">Uncharacterized protein</fullName>
    </submittedName>
</protein>
<feature type="transmembrane region" description="Helical" evidence="1">
    <location>
        <begin position="160"/>
        <end position="182"/>
    </location>
</feature>
<feature type="transmembrane region" description="Helical" evidence="1">
    <location>
        <begin position="194"/>
        <end position="214"/>
    </location>
</feature>
<feature type="transmembrane region" description="Helical" evidence="1">
    <location>
        <begin position="12"/>
        <end position="35"/>
    </location>
</feature>
<accession>A0A3R8JN28</accession>
<feature type="transmembrane region" description="Helical" evidence="1">
    <location>
        <begin position="264"/>
        <end position="284"/>
    </location>
</feature>
<feature type="transmembrane region" description="Helical" evidence="1">
    <location>
        <begin position="78"/>
        <end position="101"/>
    </location>
</feature>
<name>A0A3R8JN28_9FIRM</name>
<dbReference type="RefSeq" id="WP_125128028.1">
    <property type="nucleotide sequence ID" value="NZ_RHJS01000002.1"/>
</dbReference>